<name>A0ABY3ZPH6_9RHOB</name>
<sequence length="169" mass="18559">MVSLTNFFNVTAPRTLFAVLLCFELLAGSATAQEDTSVERSFAVALIRDVLIAINHGNWTGNYTVLRDYASRDFSEANDPTRLAGLFAPVREAGVDMLPVLIEEPEILNSQVAAGGGQIRLTGYFPVLPEHISFDLVFINEKARWVLLDVSVGKFDAIEEAEKPLVESD</sequence>
<reference evidence="3" key="1">
    <citation type="journal article" date="2022" name="Microorganisms">
        <title>Beyond the ABCs#Discovery of Three New Plasmid Types in Rhodobacterales (RepQ, RepY, RepW).</title>
        <authorList>
            <person name="Freese H.M."/>
            <person name="Ringel V."/>
            <person name="Overmann J."/>
            <person name="Petersen J."/>
        </authorList>
    </citation>
    <scope>NUCLEOTIDE SEQUENCE [LARGE SCALE GENOMIC DNA]</scope>
    <source>
        <strain evidence="3">DSM 109990</strain>
        <plasmid evidence="3">pDSM109990_a</plasmid>
    </source>
</reference>
<dbReference type="Proteomes" id="UP000831019">
    <property type="component" value="Plasmid pDSM109990_a"/>
</dbReference>
<dbReference type="RefSeq" id="WP_243263268.1">
    <property type="nucleotide sequence ID" value="NZ_CP085145.1"/>
</dbReference>
<accession>A0ABY3ZPH6</accession>
<proteinExistence type="predicted"/>
<dbReference type="EMBL" id="CP085145">
    <property type="protein sequence ID" value="UOA16566.1"/>
    <property type="molecule type" value="Genomic_DNA"/>
</dbReference>
<feature type="chain" id="PRO_5046053633" description="Nuclear transport factor 2 family protein" evidence="1">
    <location>
        <begin position="33"/>
        <end position="169"/>
    </location>
</feature>
<keyword evidence="2" id="KW-0614">Plasmid</keyword>
<feature type="signal peptide" evidence="1">
    <location>
        <begin position="1"/>
        <end position="32"/>
    </location>
</feature>
<keyword evidence="1" id="KW-0732">Signal</keyword>
<keyword evidence="3" id="KW-1185">Reference proteome</keyword>
<evidence type="ECO:0000313" key="3">
    <source>
        <dbReference type="Proteomes" id="UP000831019"/>
    </source>
</evidence>
<gene>
    <name evidence="2" type="ORF">DSM109990_03450</name>
</gene>
<geneLocation type="plasmid" evidence="2 3">
    <name>pDSM109990_a</name>
</geneLocation>
<protein>
    <recommendedName>
        <fullName evidence="4">Nuclear transport factor 2 family protein</fullName>
    </recommendedName>
</protein>
<evidence type="ECO:0000313" key="2">
    <source>
        <dbReference type="EMBL" id="UOA16566.1"/>
    </source>
</evidence>
<evidence type="ECO:0008006" key="4">
    <source>
        <dbReference type="Google" id="ProtNLM"/>
    </source>
</evidence>
<organism evidence="2 3">
    <name type="scientific">Sulfitobacter dubius</name>
    <dbReference type="NCBI Taxonomy" id="218673"/>
    <lineage>
        <taxon>Bacteria</taxon>
        <taxon>Pseudomonadati</taxon>
        <taxon>Pseudomonadota</taxon>
        <taxon>Alphaproteobacteria</taxon>
        <taxon>Rhodobacterales</taxon>
        <taxon>Roseobacteraceae</taxon>
        <taxon>Sulfitobacter</taxon>
    </lineage>
</organism>
<evidence type="ECO:0000256" key="1">
    <source>
        <dbReference type="SAM" id="SignalP"/>
    </source>
</evidence>